<evidence type="ECO:0000313" key="1">
    <source>
        <dbReference type="EMBL" id="AKH47636.1"/>
    </source>
</evidence>
<reference evidence="1" key="2">
    <citation type="submission" date="2015-03" db="EMBL/GenBank/DDBJ databases">
        <authorList>
            <person name="Chow C.-E.T."/>
            <person name="Winget D.M."/>
            <person name="White R.A.III."/>
            <person name="Hallam S.J."/>
            <person name="Suttle C.A."/>
        </authorList>
    </citation>
    <scope>NUCLEOTIDE SEQUENCE</scope>
    <source>
        <strain evidence="1">Oxic1_1</strain>
    </source>
</reference>
<organism evidence="1">
    <name type="scientific">uncultured marine virus</name>
    <dbReference type="NCBI Taxonomy" id="186617"/>
    <lineage>
        <taxon>Viruses</taxon>
        <taxon>environmental samples</taxon>
    </lineage>
</organism>
<sequence length="61" mass="7087">MKSAAHSRNPEVTSSQRPWSLLRRGSSERFLWEGSLERVPDYLLLTSLMRLRTMRLSLIGL</sequence>
<dbReference type="EMBL" id="KR029596">
    <property type="protein sequence ID" value="AKH47636.1"/>
    <property type="molecule type" value="Genomic_DNA"/>
</dbReference>
<name>A0A0F7L981_9VIRU</name>
<accession>A0A0F7L981</accession>
<reference evidence="1" key="1">
    <citation type="journal article" date="2015" name="Front. Microbiol.">
        <title>Combining genomic sequencing methods to explore viral diversity and reveal potential virus-host interactions.</title>
        <authorList>
            <person name="Chow C.E."/>
            <person name="Winget D.M."/>
            <person name="White R.A.III."/>
            <person name="Hallam S.J."/>
            <person name="Suttle C.A."/>
        </authorList>
    </citation>
    <scope>NUCLEOTIDE SEQUENCE</scope>
    <source>
        <strain evidence="1">Oxic1_1</strain>
    </source>
</reference>
<protein>
    <submittedName>
        <fullName evidence="1">Uncharacterized protein</fullName>
    </submittedName>
</protein>
<proteinExistence type="predicted"/>